<dbReference type="KEGG" id="axe:P40_06170"/>
<dbReference type="Proteomes" id="UP001107961">
    <property type="component" value="Unassembled WGS sequence"/>
</dbReference>
<keyword evidence="4" id="KW-0560">Oxidoreductase</keyword>
<evidence type="ECO:0000313" key="9">
    <source>
        <dbReference type="Proteomes" id="UP001107961"/>
    </source>
</evidence>
<comment type="caution">
    <text evidence="8">The sequence shown here is derived from an EMBL/GenBank/DDBJ whole genome shotgun (WGS) entry which is preliminary data.</text>
</comment>
<dbReference type="Pfam" id="PF00848">
    <property type="entry name" value="Ring_hydroxyl_A"/>
    <property type="match status" value="1"/>
</dbReference>
<keyword evidence="2" id="KW-0001">2Fe-2S</keyword>
<dbReference type="PRINTS" id="PR00090">
    <property type="entry name" value="RNGDIOXGNASE"/>
</dbReference>
<keyword evidence="8" id="KW-0223">Dioxygenase</keyword>
<dbReference type="RefSeq" id="WP_055099066.1">
    <property type="nucleotide sequence ID" value="NZ_CBDDTQ010000001.1"/>
</dbReference>
<organism evidence="8 9">
    <name type="scientific">Alloalcanivorax xenomutans</name>
    <dbReference type="NCBI Taxonomy" id="1094342"/>
    <lineage>
        <taxon>Bacteria</taxon>
        <taxon>Pseudomonadati</taxon>
        <taxon>Pseudomonadota</taxon>
        <taxon>Gammaproteobacteria</taxon>
        <taxon>Oceanospirillales</taxon>
        <taxon>Alcanivoracaceae</taxon>
        <taxon>Alloalcanivorax</taxon>
    </lineage>
</organism>
<reference evidence="8" key="1">
    <citation type="submission" date="2022-01" db="EMBL/GenBank/DDBJ databases">
        <authorList>
            <person name="Karlyshev A.V."/>
            <person name="Jaspars M."/>
        </authorList>
    </citation>
    <scope>NUCLEOTIDE SEQUENCE</scope>
    <source>
        <strain evidence="8">AGSA3-2</strain>
    </source>
</reference>
<evidence type="ECO:0000259" key="7">
    <source>
        <dbReference type="PROSITE" id="PS51296"/>
    </source>
</evidence>
<feature type="domain" description="Rieske" evidence="7">
    <location>
        <begin position="54"/>
        <end position="162"/>
    </location>
</feature>
<gene>
    <name evidence="8" type="ORF">LZG35_10495</name>
</gene>
<dbReference type="GO" id="GO:0051213">
    <property type="term" value="F:dioxygenase activity"/>
    <property type="evidence" value="ECO:0007669"/>
    <property type="project" value="UniProtKB-KW"/>
</dbReference>
<comment type="cofactor">
    <cofactor evidence="1">
        <name>Fe cation</name>
        <dbReference type="ChEBI" id="CHEBI:24875"/>
    </cofactor>
</comment>
<accession>A0A9Q3W6R5</accession>
<evidence type="ECO:0000256" key="2">
    <source>
        <dbReference type="ARBA" id="ARBA00022714"/>
    </source>
</evidence>
<evidence type="ECO:0000256" key="4">
    <source>
        <dbReference type="ARBA" id="ARBA00023002"/>
    </source>
</evidence>
<keyword evidence="3" id="KW-0479">Metal-binding</keyword>
<dbReference type="SUPFAM" id="SSF55961">
    <property type="entry name" value="Bet v1-like"/>
    <property type="match status" value="1"/>
</dbReference>
<proteinExistence type="predicted"/>
<name>A0A9Q3W6R5_9GAMM</name>
<dbReference type="PANTHER" id="PTHR43756:SF5">
    <property type="entry name" value="CHOLINE MONOOXYGENASE, CHLOROPLASTIC"/>
    <property type="match status" value="1"/>
</dbReference>
<dbReference type="GO" id="GO:0005506">
    <property type="term" value="F:iron ion binding"/>
    <property type="evidence" value="ECO:0007669"/>
    <property type="project" value="InterPro"/>
</dbReference>
<dbReference type="EMBL" id="JAJVKT010000011">
    <property type="protein sequence ID" value="MCE7509063.1"/>
    <property type="molecule type" value="Genomic_DNA"/>
</dbReference>
<protein>
    <submittedName>
        <fullName evidence="8">Aromatic ring-hydroxylating dioxygenase subunit alpha</fullName>
    </submittedName>
</protein>
<keyword evidence="6" id="KW-0411">Iron-sulfur</keyword>
<evidence type="ECO:0000256" key="5">
    <source>
        <dbReference type="ARBA" id="ARBA00023004"/>
    </source>
</evidence>
<dbReference type="PANTHER" id="PTHR43756">
    <property type="entry name" value="CHOLINE MONOOXYGENASE, CHLOROPLASTIC"/>
    <property type="match status" value="1"/>
</dbReference>
<dbReference type="InterPro" id="IPR036922">
    <property type="entry name" value="Rieske_2Fe-2S_sf"/>
</dbReference>
<evidence type="ECO:0000313" key="8">
    <source>
        <dbReference type="EMBL" id="MCE7509063.1"/>
    </source>
</evidence>
<dbReference type="PROSITE" id="PS51296">
    <property type="entry name" value="RIESKE"/>
    <property type="match status" value="1"/>
</dbReference>
<dbReference type="InterPro" id="IPR001663">
    <property type="entry name" value="Rng_hydr_dOase-A"/>
</dbReference>
<dbReference type="Gene3D" id="3.90.380.10">
    <property type="entry name" value="Naphthalene 1,2-dioxygenase Alpha Subunit, Chain A, domain 1"/>
    <property type="match status" value="2"/>
</dbReference>
<dbReference type="Gene3D" id="2.102.10.10">
    <property type="entry name" value="Rieske [2Fe-2S] iron-sulphur domain"/>
    <property type="match status" value="1"/>
</dbReference>
<keyword evidence="9" id="KW-1185">Reference proteome</keyword>
<dbReference type="InterPro" id="IPR017941">
    <property type="entry name" value="Rieske_2Fe-2S"/>
</dbReference>
<sequence>MKQADRKNLYERALASLSGERPEGNQASASIPVSRYLSRTVFEQERDLLRRRPLPVAAASELSAAGDWLSLDCYDTPLLLVRQPDGTVRAFLNVCRHRGARVVPAGRGHGARSFVCPYHAWTYKPDGDLKGLPQDFGFPCLDRSRSGLRRLAVSERAGMIWLILDPDQADQDIDTHLDPLMTELETQDLAQPQGFASRSYLVKANWKLLVDGAFEAYHFKIAHRNTIAHMFTDNLQIVDEFDLNRRLYLLKANFDPASPPPRDRFQPRDYGNIIYYFFPNTTFLVQPDHTQFSTLEPLAPGLTRVHETTLLPQAPDSEKARSYWQANVDLYRRTLAEDYDLAESIQSGLASGANEALTFGTFEYSAPRFHRQLQQLLEQRQPHVVTV</sequence>
<dbReference type="AlphaFoldDB" id="A0A9Q3W6R5"/>
<dbReference type="Pfam" id="PF00355">
    <property type="entry name" value="Rieske"/>
    <property type="match status" value="1"/>
</dbReference>
<evidence type="ECO:0000256" key="6">
    <source>
        <dbReference type="ARBA" id="ARBA00023014"/>
    </source>
</evidence>
<dbReference type="InterPro" id="IPR015879">
    <property type="entry name" value="Ring_hydroxy_dOase_asu_C_dom"/>
</dbReference>
<evidence type="ECO:0000256" key="1">
    <source>
        <dbReference type="ARBA" id="ARBA00001962"/>
    </source>
</evidence>
<keyword evidence="5" id="KW-0408">Iron</keyword>
<evidence type="ECO:0000256" key="3">
    <source>
        <dbReference type="ARBA" id="ARBA00022723"/>
    </source>
</evidence>
<dbReference type="CDD" id="cd03469">
    <property type="entry name" value="Rieske_RO_Alpha_N"/>
    <property type="match status" value="1"/>
</dbReference>
<dbReference type="SUPFAM" id="SSF50022">
    <property type="entry name" value="ISP domain"/>
    <property type="match status" value="1"/>
</dbReference>
<dbReference type="GO" id="GO:0051537">
    <property type="term" value="F:2 iron, 2 sulfur cluster binding"/>
    <property type="evidence" value="ECO:0007669"/>
    <property type="project" value="UniProtKB-KW"/>
</dbReference>